<sequence length="66" mass="7181">MYRLLGGILVFVGSAASIYFAAYSGDQGGITPFYLQIAVVLAYAPLSVSLIIIHLLWQWASSRHHG</sequence>
<name>A0A2P5TIS8_9GAMM</name>
<reference evidence="3" key="1">
    <citation type="submission" date="2016-11" db="EMBL/GenBank/DDBJ databases">
        <authorList>
            <person name="Sisinthy S."/>
            <person name="Ara S."/>
            <person name="Gundlapally S.R."/>
        </authorList>
    </citation>
    <scope>NUCLEOTIDE SEQUENCE [LARGE SCALE GENOMIC DNA]</scope>
    <source>
        <strain evidence="3">V1-41</strain>
    </source>
</reference>
<proteinExistence type="predicted"/>
<keyword evidence="1" id="KW-0472">Membrane</keyword>
<dbReference type="Proteomes" id="UP000242231">
    <property type="component" value="Unassembled WGS sequence"/>
</dbReference>
<evidence type="ECO:0000313" key="2">
    <source>
        <dbReference type="EMBL" id="PPL14748.1"/>
    </source>
</evidence>
<evidence type="ECO:0000256" key="1">
    <source>
        <dbReference type="SAM" id="Phobius"/>
    </source>
</evidence>
<accession>A0A2P5TIS8</accession>
<dbReference type="RefSeq" id="WP_104487981.1">
    <property type="nucleotide sequence ID" value="NZ_BMYB01000008.1"/>
</dbReference>
<comment type="caution">
    <text evidence="2">The sequence shown here is derived from an EMBL/GenBank/DDBJ whole genome shotgun (WGS) entry which is preliminary data.</text>
</comment>
<dbReference type="OrthoDB" id="9989758at2"/>
<dbReference type="EMBL" id="MPZM01000050">
    <property type="protein sequence ID" value="PPL14748.1"/>
    <property type="molecule type" value="Genomic_DNA"/>
</dbReference>
<organism evidence="2 3">
    <name type="scientific">Oceanisphaera arctica</name>
    <dbReference type="NCBI Taxonomy" id="641510"/>
    <lineage>
        <taxon>Bacteria</taxon>
        <taxon>Pseudomonadati</taxon>
        <taxon>Pseudomonadota</taxon>
        <taxon>Gammaproteobacteria</taxon>
        <taxon>Aeromonadales</taxon>
        <taxon>Aeromonadaceae</taxon>
        <taxon>Oceanisphaera</taxon>
    </lineage>
</organism>
<protein>
    <submittedName>
        <fullName evidence="2">Uncharacterized protein</fullName>
    </submittedName>
</protein>
<gene>
    <name evidence="2" type="ORF">UN63_14805</name>
</gene>
<dbReference type="AlphaFoldDB" id="A0A2P5TIS8"/>
<keyword evidence="1" id="KW-0812">Transmembrane</keyword>
<feature type="transmembrane region" description="Helical" evidence="1">
    <location>
        <begin position="33"/>
        <end position="57"/>
    </location>
</feature>
<evidence type="ECO:0000313" key="3">
    <source>
        <dbReference type="Proteomes" id="UP000242231"/>
    </source>
</evidence>
<keyword evidence="3" id="KW-1185">Reference proteome</keyword>
<keyword evidence="1" id="KW-1133">Transmembrane helix</keyword>